<keyword evidence="7" id="KW-0547">Nucleotide-binding</keyword>
<dbReference type="InParanoid" id="A0A1X2HJ23"/>
<evidence type="ECO:0000256" key="10">
    <source>
        <dbReference type="SAM" id="MobiDB-lite"/>
    </source>
</evidence>
<dbReference type="GO" id="GO:0005524">
    <property type="term" value="F:ATP binding"/>
    <property type="evidence" value="ECO:0007669"/>
    <property type="project" value="UniProtKB-KW"/>
</dbReference>
<evidence type="ECO:0000313" key="12">
    <source>
        <dbReference type="EMBL" id="ORY99057.1"/>
    </source>
</evidence>
<feature type="domain" description="Protein kinase" evidence="11">
    <location>
        <begin position="147"/>
        <end position="477"/>
    </location>
</feature>
<dbReference type="Gene3D" id="3.30.200.20">
    <property type="entry name" value="Phosphorylase Kinase, domain 1"/>
    <property type="match status" value="1"/>
</dbReference>
<feature type="compositionally biased region" description="Low complexity" evidence="10">
    <location>
        <begin position="544"/>
        <end position="558"/>
    </location>
</feature>
<keyword evidence="8 12" id="KW-0418">Kinase</keyword>
<keyword evidence="6" id="KW-0808">Transferase</keyword>
<dbReference type="SUPFAM" id="SSF56112">
    <property type="entry name" value="Protein kinase-like (PK-like)"/>
    <property type="match status" value="1"/>
</dbReference>
<keyword evidence="4" id="KW-0723">Serine/threonine-protein kinase</keyword>
<dbReference type="STRING" id="13706.A0A1X2HJ23"/>
<dbReference type="InterPro" id="IPR000719">
    <property type="entry name" value="Prot_kinase_dom"/>
</dbReference>
<feature type="region of interest" description="Disordered" evidence="10">
    <location>
        <begin position="469"/>
        <end position="505"/>
    </location>
</feature>
<keyword evidence="13" id="KW-1185">Reference proteome</keyword>
<evidence type="ECO:0000259" key="11">
    <source>
        <dbReference type="PROSITE" id="PS50011"/>
    </source>
</evidence>
<evidence type="ECO:0000256" key="9">
    <source>
        <dbReference type="ARBA" id="ARBA00022840"/>
    </source>
</evidence>
<dbReference type="GO" id="GO:0004713">
    <property type="term" value="F:protein tyrosine kinase activity"/>
    <property type="evidence" value="ECO:0007669"/>
    <property type="project" value="TreeGrafter"/>
</dbReference>
<evidence type="ECO:0000256" key="5">
    <source>
        <dbReference type="ARBA" id="ARBA00022553"/>
    </source>
</evidence>
<comment type="caution">
    <text evidence="12">The sequence shown here is derived from an EMBL/GenBank/DDBJ whole genome shotgun (WGS) entry which is preliminary data.</text>
</comment>
<dbReference type="InterPro" id="IPR011009">
    <property type="entry name" value="Kinase-like_dom_sf"/>
</dbReference>
<dbReference type="Pfam" id="PF00069">
    <property type="entry name" value="Pkinase"/>
    <property type="match status" value="1"/>
</dbReference>
<evidence type="ECO:0000256" key="1">
    <source>
        <dbReference type="ARBA" id="ARBA00004496"/>
    </source>
</evidence>
<dbReference type="SMART" id="SM00220">
    <property type="entry name" value="S_TKc"/>
    <property type="match status" value="1"/>
</dbReference>
<dbReference type="PANTHER" id="PTHR24058:SF17">
    <property type="entry name" value="HOMEODOMAIN INTERACTING PROTEIN KINASE, ISOFORM D"/>
    <property type="match status" value="1"/>
</dbReference>
<name>A0A1X2HJ23_SYNRA</name>
<evidence type="ECO:0000256" key="3">
    <source>
        <dbReference type="ARBA" id="ARBA00022490"/>
    </source>
</evidence>
<dbReference type="AlphaFoldDB" id="A0A1X2HJ23"/>
<dbReference type="OrthoDB" id="9332038at2759"/>
<evidence type="ECO:0000256" key="8">
    <source>
        <dbReference type="ARBA" id="ARBA00022777"/>
    </source>
</evidence>
<keyword evidence="9" id="KW-0067">ATP-binding</keyword>
<organism evidence="12 13">
    <name type="scientific">Syncephalastrum racemosum</name>
    <name type="common">Filamentous fungus</name>
    <dbReference type="NCBI Taxonomy" id="13706"/>
    <lineage>
        <taxon>Eukaryota</taxon>
        <taxon>Fungi</taxon>
        <taxon>Fungi incertae sedis</taxon>
        <taxon>Mucoromycota</taxon>
        <taxon>Mucoromycotina</taxon>
        <taxon>Mucoromycetes</taxon>
        <taxon>Mucorales</taxon>
        <taxon>Syncephalastraceae</taxon>
        <taxon>Syncephalastrum</taxon>
    </lineage>
</organism>
<feature type="compositionally biased region" description="Polar residues" evidence="10">
    <location>
        <begin position="494"/>
        <end position="505"/>
    </location>
</feature>
<evidence type="ECO:0000256" key="2">
    <source>
        <dbReference type="ARBA" id="ARBA00008867"/>
    </source>
</evidence>
<evidence type="ECO:0000256" key="6">
    <source>
        <dbReference type="ARBA" id="ARBA00022679"/>
    </source>
</evidence>
<proteinExistence type="inferred from homology"/>
<comment type="similarity">
    <text evidence="2">Belongs to the protein kinase superfamily. CMGC Ser/Thr protein kinase family. MNB/DYRK subfamily.</text>
</comment>
<evidence type="ECO:0000313" key="13">
    <source>
        <dbReference type="Proteomes" id="UP000242180"/>
    </source>
</evidence>
<comment type="subcellular location">
    <subcellularLocation>
        <location evidence="1">Cytoplasm</location>
    </subcellularLocation>
</comment>
<dbReference type="FunFam" id="3.30.200.20:FF:000087">
    <property type="entry name" value="Dual specificity tyrosine-phosphorylation-regulated kinase 1A"/>
    <property type="match status" value="1"/>
</dbReference>
<keyword evidence="5" id="KW-0597">Phosphoprotein</keyword>
<reference evidence="12 13" key="1">
    <citation type="submission" date="2016-07" db="EMBL/GenBank/DDBJ databases">
        <title>Pervasive Adenine N6-methylation of Active Genes in Fungi.</title>
        <authorList>
            <consortium name="DOE Joint Genome Institute"/>
            <person name="Mondo S.J."/>
            <person name="Dannebaum R.O."/>
            <person name="Kuo R.C."/>
            <person name="Labutti K."/>
            <person name="Haridas S."/>
            <person name="Kuo A."/>
            <person name="Salamov A."/>
            <person name="Ahrendt S.R."/>
            <person name="Lipzen A."/>
            <person name="Sullivan W."/>
            <person name="Andreopoulos W.B."/>
            <person name="Clum A."/>
            <person name="Lindquist E."/>
            <person name="Daum C."/>
            <person name="Ramamoorthy G.K."/>
            <person name="Gryganskyi A."/>
            <person name="Culley D."/>
            <person name="Magnuson J.K."/>
            <person name="James T.Y."/>
            <person name="O'Malley M.A."/>
            <person name="Stajich J.E."/>
            <person name="Spatafora J.W."/>
            <person name="Visel A."/>
            <person name="Grigoriev I.V."/>
        </authorList>
    </citation>
    <scope>NUCLEOTIDE SEQUENCE [LARGE SCALE GENOMIC DNA]</scope>
    <source>
        <strain evidence="12 13">NRRL 2496</strain>
    </source>
</reference>
<protein>
    <submittedName>
        <fullName evidence="12">Kinase-like domain-containing protein</fullName>
    </submittedName>
</protein>
<dbReference type="Proteomes" id="UP000242180">
    <property type="component" value="Unassembled WGS sequence"/>
</dbReference>
<dbReference type="Gene3D" id="1.10.510.10">
    <property type="entry name" value="Transferase(Phosphotransferase) domain 1"/>
    <property type="match status" value="1"/>
</dbReference>
<gene>
    <name evidence="12" type="ORF">BCR43DRAFT_455507</name>
</gene>
<keyword evidence="3" id="KW-0963">Cytoplasm</keyword>
<evidence type="ECO:0000256" key="4">
    <source>
        <dbReference type="ARBA" id="ARBA00022527"/>
    </source>
</evidence>
<dbReference type="OMA" id="QARIIHC"/>
<dbReference type="PANTHER" id="PTHR24058">
    <property type="entry name" value="DUAL SPECIFICITY PROTEIN KINASE"/>
    <property type="match status" value="1"/>
</dbReference>
<feature type="region of interest" description="Disordered" evidence="10">
    <location>
        <begin position="1"/>
        <end position="79"/>
    </location>
</feature>
<feature type="compositionally biased region" description="Polar residues" evidence="10">
    <location>
        <begin position="46"/>
        <end position="55"/>
    </location>
</feature>
<dbReference type="GO" id="GO:0005737">
    <property type="term" value="C:cytoplasm"/>
    <property type="evidence" value="ECO:0007669"/>
    <property type="project" value="UniProtKB-SubCell"/>
</dbReference>
<dbReference type="FunFam" id="1.10.510.10:FF:000380">
    <property type="entry name" value="Serine/threonine-protein kinase ppk15"/>
    <property type="match status" value="1"/>
</dbReference>
<dbReference type="GO" id="GO:0004674">
    <property type="term" value="F:protein serine/threonine kinase activity"/>
    <property type="evidence" value="ECO:0007669"/>
    <property type="project" value="UniProtKB-KW"/>
</dbReference>
<accession>A0A1X2HJ23</accession>
<dbReference type="PROSITE" id="PS50011">
    <property type="entry name" value="PROTEIN_KINASE_DOM"/>
    <property type="match status" value="1"/>
</dbReference>
<sequence>MTEHVATFFRRFSHPPAPDLTDAKDPPVSHRSLPTHPHSPTLVMSPHNSSTSSGSEELEPVSAFGPPSSCDPRTRSDPLNPVKALTVDLRQVYTVRNPKFHHDIQKNPRRILTKPSEPRKNDGYDNENGDYILYVNGILGPDPNNQYIILDMLGSGTFGQVVKCRHQRTNRLVGIKIIKNKPAYIKQSRIEVDILTRLNRDWDPQDNHHILRLLDTFTHKHHLCLVFELLSVNLYELIKQNRFSGLSTNLIRVFTKQLVETLEVLKHSGTIHCDLKPENILLESLESPKIKVIDFGSACHQSEQMYTYIQSRFYRSPEVILGLKYSTAIDMWSFGCIVAELFLGLPLFPGSSEYNQISRIFGMLGPPPTYMIEKGRFSHRYFNRVEEDGRVCYVMKSRRQYSHERHKTEKPSRQYFSAHKLDELIMTYPMPRKHMSHQEKDREMEQRAILLDFLQRVLQIDPLRRMTPREAKQHPFLKRPSHRTPVSDAASYASDKTSNTYESEMANSCICSVSRTSKPRASEDVDTPPLSPLEEVLGLRSATNVSQSNNHDSSSSASERTTHSGRAGQLRWRQQHAEASTAIM</sequence>
<dbReference type="EMBL" id="MCGN01000003">
    <property type="protein sequence ID" value="ORY99057.1"/>
    <property type="molecule type" value="Genomic_DNA"/>
</dbReference>
<feature type="region of interest" description="Disordered" evidence="10">
    <location>
        <begin position="541"/>
        <end position="584"/>
    </location>
</feature>
<dbReference type="GO" id="GO:0005634">
    <property type="term" value="C:nucleus"/>
    <property type="evidence" value="ECO:0007669"/>
    <property type="project" value="TreeGrafter"/>
</dbReference>
<dbReference type="InterPro" id="IPR050494">
    <property type="entry name" value="Ser_Thr_dual-spec_kinase"/>
</dbReference>
<evidence type="ECO:0000256" key="7">
    <source>
        <dbReference type="ARBA" id="ARBA00022741"/>
    </source>
</evidence>